<reference evidence="1" key="1">
    <citation type="submission" date="2023-10" db="EMBL/GenBank/DDBJ databases">
        <authorList>
            <person name="Hackl T."/>
        </authorList>
    </citation>
    <scope>NUCLEOTIDE SEQUENCE</scope>
</reference>
<evidence type="ECO:0000313" key="2">
    <source>
        <dbReference type="Proteomes" id="UP001295740"/>
    </source>
</evidence>
<comment type="caution">
    <text evidence="1">The sequence shown here is derived from an EMBL/GenBank/DDBJ whole genome shotgun (WGS) entry which is preliminary data.</text>
</comment>
<dbReference type="EMBL" id="CAUWAG010000010">
    <property type="protein sequence ID" value="CAJ2507260.1"/>
    <property type="molecule type" value="Genomic_DNA"/>
</dbReference>
<sequence>MSLMLCFRQLTRFYIKTSRPFAWEDVVVLAAYVSSRDPVLGQAFTFRQCFGLGESVLKVLPASTMFGREITTLSAIELSSGIKIGYARDLLFIVCLGFSKLSVYANLLALSPSSIHQ</sequence>
<organism evidence="1 2">
    <name type="scientific">Anthostomella pinea</name>
    <dbReference type="NCBI Taxonomy" id="933095"/>
    <lineage>
        <taxon>Eukaryota</taxon>
        <taxon>Fungi</taxon>
        <taxon>Dikarya</taxon>
        <taxon>Ascomycota</taxon>
        <taxon>Pezizomycotina</taxon>
        <taxon>Sordariomycetes</taxon>
        <taxon>Xylariomycetidae</taxon>
        <taxon>Xylariales</taxon>
        <taxon>Xylariaceae</taxon>
        <taxon>Anthostomella</taxon>
    </lineage>
</organism>
<dbReference type="AlphaFoldDB" id="A0AAI8YJP7"/>
<name>A0AAI8YJP7_9PEZI</name>
<keyword evidence="2" id="KW-1185">Reference proteome</keyword>
<proteinExistence type="predicted"/>
<gene>
    <name evidence="1" type="ORF">KHLLAP_LOCUS7728</name>
</gene>
<dbReference type="Proteomes" id="UP001295740">
    <property type="component" value="Unassembled WGS sequence"/>
</dbReference>
<accession>A0AAI8YJP7</accession>
<protein>
    <submittedName>
        <fullName evidence="1">Uu.00g084460.m01.CDS01</fullName>
    </submittedName>
</protein>
<evidence type="ECO:0000313" key="1">
    <source>
        <dbReference type="EMBL" id="CAJ2507260.1"/>
    </source>
</evidence>